<dbReference type="GO" id="GO:0006271">
    <property type="term" value="P:DNA strand elongation involved in DNA replication"/>
    <property type="evidence" value="ECO:0007669"/>
    <property type="project" value="TreeGrafter"/>
</dbReference>
<feature type="region of interest" description="Disordered" evidence="5">
    <location>
        <begin position="190"/>
        <end position="451"/>
    </location>
</feature>
<dbReference type="PANTHER" id="PTHR17598:SF13">
    <property type="entry name" value="DNA POLYMERASE DELTA SUBUNIT 3"/>
    <property type="match status" value="1"/>
</dbReference>
<evidence type="ECO:0000256" key="4">
    <source>
        <dbReference type="ARBA" id="ARBA00023242"/>
    </source>
</evidence>
<organism evidence="6 7">
    <name type="scientific">Puccinia sorghi</name>
    <dbReference type="NCBI Taxonomy" id="27349"/>
    <lineage>
        <taxon>Eukaryota</taxon>
        <taxon>Fungi</taxon>
        <taxon>Dikarya</taxon>
        <taxon>Basidiomycota</taxon>
        <taxon>Pucciniomycotina</taxon>
        <taxon>Pucciniomycetes</taxon>
        <taxon>Pucciniales</taxon>
        <taxon>Pucciniaceae</taxon>
        <taxon>Puccinia</taxon>
    </lineage>
</organism>
<feature type="compositionally biased region" description="Basic and acidic residues" evidence="5">
    <location>
        <begin position="239"/>
        <end position="262"/>
    </location>
</feature>
<feature type="compositionally biased region" description="Polar residues" evidence="5">
    <location>
        <begin position="441"/>
        <end position="450"/>
    </location>
</feature>
<feature type="compositionally biased region" description="Basic and acidic residues" evidence="5">
    <location>
        <begin position="356"/>
        <end position="368"/>
    </location>
</feature>
<feature type="compositionally biased region" description="Basic residues" evidence="5">
    <location>
        <begin position="263"/>
        <end position="272"/>
    </location>
</feature>
<name>A0A0L6VHD8_9BASI</name>
<reference evidence="6 7" key="1">
    <citation type="submission" date="2015-08" db="EMBL/GenBank/DDBJ databases">
        <title>Next Generation Sequencing and Analysis of the Genome of Puccinia sorghi L Schw, the Causal Agent of Maize Common Rust.</title>
        <authorList>
            <person name="Rochi L."/>
            <person name="Burguener G."/>
            <person name="Darino M."/>
            <person name="Turjanski A."/>
            <person name="Kreff E."/>
            <person name="Dieguez M.J."/>
            <person name="Sacco F."/>
        </authorList>
    </citation>
    <scope>NUCLEOTIDE SEQUENCE [LARGE SCALE GENOMIC DNA]</scope>
    <source>
        <strain evidence="6 7">RO10H11247</strain>
    </source>
</reference>
<dbReference type="OrthoDB" id="514823at2759"/>
<comment type="subcellular location">
    <subcellularLocation>
        <location evidence="1">Nucleus</location>
    </subcellularLocation>
</comment>
<dbReference type="GO" id="GO:0003887">
    <property type="term" value="F:DNA-directed DNA polymerase activity"/>
    <property type="evidence" value="ECO:0007669"/>
    <property type="project" value="TreeGrafter"/>
</dbReference>
<keyword evidence="7" id="KW-1185">Reference proteome</keyword>
<dbReference type="PANTHER" id="PTHR17598">
    <property type="entry name" value="DNA POLYMERASE DELTA SUBUNIT 3"/>
    <property type="match status" value="1"/>
</dbReference>
<dbReference type="EMBL" id="LAVV01006516">
    <property type="protein sequence ID" value="KNZ59525.1"/>
    <property type="molecule type" value="Genomic_DNA"/>
</dbReference>
<dbReference type="GO" id="GO:0006297">
    <property type="term" value="P:nucleotide-excision repair, DNA gap filling"/>
    <property type="evidence" value="ECO:0007669"/>
    <property type="project" value="TreeGrafter"/>
</dbReference>
<feature type="compositionally biased region" description="Basic and acidic residues" evidence="5">
    <location>
        <begin position="218"/>
        <end position="231"/>
    </location>
</feature>
<dbReference type="AlphaFoldDB" id="A0A0L6VHD8"/>
<dbReference type="GO" id="GO:0043625">
    <property type="term" value="C:delta DNA polymerase complex"/>
    <property type="evidence" value="ECO:0007669"/>
    <property type="project" value="InterPro"/>
</dbReference>
<dbReference type="STRING" id="27349.A0A0L6VHD8"/>
<feature type="compositionally biased region" description="Acidic residues" evidence="5">
    <location>
        <begin position="369"/>
        <end position="389"/>
    </location>
</feature>
<keyword evidence="3" id="KW-0235">DNA replication</keyword>
<dbReference type="GO" id="GO:1904161">
    <property type="term" value="P:DNA synthesis involved in UV-damage excision repair"/>
    <property type="evidence" value="ECO:0007669"/>
    <property type="project" value="TreeGrafter"/>
</dbReference>
<evidence type="ECO:0000313" key="7">
    <source>
        <dbReference type="Proteomes" id="UP000037035"/>
    </source>
</evidence>
<evidence type="ECO:0000256" key="2">
    <source>
        <dbReference type="ARBA" id="ARBA00017589"/>
    </source>
</evidence>
<dbReference type="VEuPathDB" id="FungiDB:VP01_1710g3"/>
<dbReference type="InterPro" id="IPR041913">
    <property type="entry name" value="POLD3_sf"/>
</dbReference>
<feature type="compositionally biased region" description="Basic residues" evidence="5">
    <location>
        <begin position="340"/>
        <end position="355"/>
    </location>
</feature>
<evidence type="ECO:0000313" key="6">
    <source>
        <dbReference type="EMBL" id="KNZ59525.1"/>
    </source>
</evidence>
<comment type="caution">
    <text evidence="6">The sequence shown here is derived from an EMBL/GenBank/DDBJ whole genome shotgun (WGS) entry which is preliminary data.</text>
</comment>
<gene>
    <name evidence="6" type="ORF">VP01_1710g3</name>
</gene>
<accession>A0A0L6VHD8</accession>
<protein>
    <recommendedName>
        <fullName evidence="2">DNA polymerase delta subunit 3</fullName>
    </recommendedName>
</protein>
<dbReference type="Proteomes" id="UP000037035">
    <property type="component" value="Unassembled WGS sequence"/>
</dbReference>
<dbReference type="InterPro" id="IPR019038">
    <property type="entry name" value="POLD3"/>
</dbReference>
<proteinExistence type="predicted"/>
<feature type="compositionally biased region" description="Basic and acidic residues" evidence="5">
    <location>
        <begin position="190"/>
        <end position="210"/>
    </location>
</feature>
<evidence type="ECO:0000256" key="5">
    <source>
        <dbReference type="SAM" id="MobiDB-lite"/>
    </source>
</evidence>
<feature type="compositionally biased region" description="Basic and acidic residues" evidence="5">
    <location>
        <begin position="289"/>
        <end position="306"/>
    </location>
</feature>
<feature type="compositionally biased region" description="Low complexity" evidence="5">
    <location>
        <begin position="310"/>
        <end position="332"/>
    </location>
</feature>
<dbReference type="Gene3D" id="3.90.1030.20">
    <property type="entry name" value="DNA polymerase delta, p66 (Cdc27) subunit, wHTH domain"/>
    <property type="match status" value="1"/>
</dbReference>
<sequence>MVLDGLPVGGPAVDRPDVVQSGGTRPPDPPRVVCIPAIRKSPRTTTSSTNHSTCAMEIADPELIQKWLRQQIIFDQATITYRDLAEEASCGVDQARKLLEEFCASEDGKRLHVEPTYLIFGTEEKVVGDCTKILKVESARACELEDFKSKFLSVSCIQIRSISATQAPDPNLLKLYTDARISLKPRSEGALKSLRKESKDVESEPKKESLLSRTPNNKPEEVKKLSVDRTQCKTKKRKDSPDNFADKTEPSEIYQHKLETKHAPKSPKRKHQKADSPVEPVSTVPSKRSAAEVDNRKNCSDKKLHGAPDAPKTAANDASATANVANPATAVEAGEESSSRKRVTKTRIVKKKKIVRVKDKKGYRVNREEIEEVEESYTDWESAQEEEDPASSQSKKKKKPKTSQDHPTAKTPLDADLSTKPAPVAPLPAKKKPTTVKQSKEQSNITSGSSEPLKLQWWKADLLATMLHYFGQIV</sequence>
<evidence type="ECO:0000256" key="3">
    <source>
        <dbReference type="ARBA" id="ARBA00022705"/>
    </source>
</evidence>
<evidence type="ECO:0000256" key="1">
    <source>
        <dbReference type="ARBA" id="ARBA00004123"/>
    </source>
</evidence>
<keyword evidence="4" id="KW-0539">Nucleus</keyword>
<feature type="region of interest" description="Disordered" evidence="5">
    <location>
        <begin position="1"/>
        <end position="30"/>
    </location>
</feature>